<protein>
    <submittedName>
        <fullName evidence="4">Helix-turn-helix transcriptional regulator</fullName>
    </submittedName>
</protein>
<evidence type="ECO:0000256" key="2">
    <source>
        <dbReference type="SAM" id="MobiDB-lite"/>
    </source>
</evidence>
<dbReference type="PROSITE" id="PS50943">
    <property type="entry name" value="HTH_CROC1"/>
    <property type="match status" value="1"/>
</dbReference>
<name>A0ABS5KW12_9ACTN</name>
<dbReference type="PANTHER" id="PTHR46797">
    <property type="entry name" value="HTH-TYPE TRANSCRIPTIONAL REGULATOR"/>
    <property type="match status" value="1"/>
</dbReference>
<evidence type="ECO:0000313" key="4">
    <source>
        <dbReference type="EMBL" id="MBS2550238.1"/>
    </source>
</evidence>
<dbReference type="InterPro" id="IPR010982">
    <property type="entry name" value="Lambda_DNA-bd_dom_sf"/>
</dbReference>
<comment type="caution">
    <text evidence="4">The sequence shown here is derived from an EMBL/GenBank/DDBJ whole genome shotgun (WGS) entry which is preliminary data.</text>
</comment>
<proteinExistence type="predicted"/>
<dbReference type="Pfam" id="PF13560">
    <property type="entry name" value="HTH_31"/>
    <property type="match status" value="1"/>
</dbReference>
<feature type="region of interest" description="Disordered" evidence="2">
    <location>
        <begin position="91"/>
        <end position="125"/>
    </location>
</feature>
<sequence>MILVRRLLGDVLRGRRQRSGRTLRQLAATARVSPGYLSEVERGQKEPSSELLAAICDALEVKLSDVLLELSTELAAAELAAEIEAAELGSLMPADGRPQQRVAMPPARRGQADAAGQSAGGSGQRPGVVVGVGAGAPRGARTLPTAKIPTAVINSRTAGNRPGNTRPPAGSPRVAPKSGVPQAARGTGMNAGLANGAAVSSGIGPALGPQPPMGPLPYVPGSPLPGPDNPYTFGTPRLPSPTGRS</sequence>
<dbReference type="Gene3D" id="1.10.260.40">
    <property type="entry name" value="lambda repressor-like DNA-binding domains"/>
    <property type="match status" value="1"/>
</dbReference>
<dbReference type="CDD" id="cd00093">
    <property type="entry name" value="HTH_XRE"/>
    <property type="match status" value="1"/>
</dbReference>
<keyword evidence="5" id="KW-1185">Reference proteome</keyword>
<dbReference type="InterPro" id="IPR001387">
    <property type="entry name" value="Cro/C1-type_HTH"/>
</dbReference>
<evidence type="ECO:0000256" key="1">
    <source>
        <dbReference type="ARBA" id="ARBA00023125"/>
    </source>
</evidence>
<dbReference type="InterPro" id="IPR050807">
    <property type="entry name" value="TransReg_Diox_bact_type"/>
</dbReference>
<reference evidence="4 5" key="1">
    <citation type="submission" date="2020-02" db="EMBL/GenBank/DDBJ databases">
        <title>Acidophilic actinobacteria isolated from forest soil.</title>
        <authorList>
            <person name="Golinska P."/>
        </authorList>
    </citation>
    <scope>NUCLEOTIDE SEQUENCE [LARGE SCALE GENOMIC DNA]</scope>
    <source>
        <strain evidence="4 5">NL8</strain>
    </source>
</reference>
<dbReference type="SUPFAM" id="SSF47413">
    <property type="entry name" value="lambda repressor-like DNA-binding domains"/>
    <property type="match status" value="1"/>
</dbReference>
<feature type="compositionally biased region" description="Low complexity" evidence="2">
    <location>
        <begin position="105"/>
        <end position="117"/>
    </location>
</feature>
<organism evidence="4 5">
    <name type="scientific">Catenulispora pinistramenti</name>
    <dbReference type="NCBI Taxonomy" id="2705254"/>
    <lineage>
        <taxon>Bacteria</taxon>
        <taxon>Bacillati</taxon>
        <taxon>Actinomycetota</taxon>
        <taxon>Actinomycetes</taxon>
        <taxon>Catenulisporales</taxon>
        <taxon>Catenulisporaceae</taxon>
        <taxon>Catenulispora</taxon>
    </lineage>
</organism>
<accession>A0ABS5KW12</accession>
<feature type="domain" description="HTH cro/C1-type" evidence="3">
    <location>
        <begin position="12"/>
        <end position="66"/>
    </location>
</feature>
<evidence type="ECO:0000313" key="5">
    <source>
        <dbReference type="Proteomes" id="UP000730482"/>
    </source>
</evidence>
<dbReference type="SMART" id="SM00530">
    <property type="entry name" value="HTH_XRE"/>
    <property type="match status" value="1"/>
</dbReference>
<evidence type="ECO:0000259" key="3">
    <source>
        <dbReference type="PROSITE" id="PS50943"/>
    </source>
</evidence>
<gene>
    <name evidence="4" type="ORF">KGQ19_25550</name>
</gene>
<dbReference type="PANTHER" id="PTHR46797:SF1">
    <property type="entry name" value="METHYLPHOSPHONATE SYNTHASE"/>
    <property type="match status" value="1"/>
</dbReference>
<dbReference type="EMBL" id="JAAFYZ010000096">
    <property type="protein sequence ID" value="MBS2550238.1"/>
    <property type="molecule type" value="Genomic_DNA"/>
</dbReference>
<dbReference type="Proteomes" id="UP000730482">
    <property type="component" value="Unassembled WGS sequence"/>
</dbReference>
<keyword evidence="1" id="KW-0238">DNA-binding</keyword>
<feature type="region of interest" description="Disordered" evidence="2">
    <location>
        <begin position="153"/>
        <end position="245"/>
    </location>
</feature>
<feature type="compositionally biased region" description="Pro residues" evidence="2">
    <location>
        <begin position="208"/>
        <end position="228"/>
    </location>
</feature>